<dbReference type="OrthoDB" id="10392766at2759"/>
<accession>A0A4P9Y4L5</accession>
<reference evidence="3" key="1">
    <citation type="journal article" date="2018" name="Nat. Microbiol.">
        <title>Leveraging single-cell genomics to expand the fungal tree of life.</title>
        <authorList>
            <person name="Ahrendt S.R."/>
            <person name="Quandt C.A."/>
            <person name="Ciobanu D."/>
            <person name="Clum A."/>
            <person name="Salamov A."/>
            <person name="Andreopoulos B."/>
            <person name="Cheng J.F."/>
            <person name="Woyke T."/>
            <person name="Pelin A."/>
            <person name="Henrissat B."/>
            <person name="Reynolds N.K."/>
            <person name="Benny G.L."/>
            <person name="Smith M.E."/>
            <person name="James T.Y."/>
            <person name="Grigoriev I.V."/>
        </authorList>
    </citation>
    <scope>NUCLEOTIDE SEQUENCE [LARGE SCALE GENOMIC DNA]</scope>
</reference>
<evidence type="ECO:0000313" key="2">
    <source>
        <dbReference type="EMBL" id="RKP13855.1"/>
    </source>
</evidence>
<gene>
    <name evidence="2" type="ORF">BJ684DRAFT_15788</name>
</gene>
<keyword evidence="3" id="KW-1185">Reference proteome</keyword>
<dbReference type="EMBL" id="KZ987932">
    <property type="protein sequence ID" value="RKP13855.1"/>
    <property type="molecule type" value="Genomic_DNA"/>
</dbReference>
<evidence type="ECO:0000313" key="3">
    <source>
        <dbReference type="Proteomes" id="UP000267251"/>
    </source>
</evidence>
<feature type="compositionally biased region" description="Polar residues" evidence="1">
    <location>
        <begin position="46"/>
        <end position="64"/>
    </location>
</feature>
<evidence type="ECO:0000256" key="1">
    <source>
        <dbReference type="SAM" id="MobiDB-lite"/>
    </source>
</evidence>
<proteinExistence type="predicted"/>
<feature type="region of interest" description="Disordered" evidence="1">
    <location>
        <begin position="33"/>
        <end position="81"/>
    </location>
</feature>
<organism evidence="2 3">
    <name type="scientific">Piptocephalis cylindrospora</name>
    <dbReference type="NCBI Taxonomy" id="1907219"/>
    <lineage>
        <taxon>Eukaryota</taxon>
        <taxon>Fungi</taxon>
        <taxon>Fungi incertae sedis</taxon>
        <taxon>Zoopagomycota</taxon>
        <taxon>Zoopagomycotina</taxon>
        <taxon>Zoopagomycetes</taxon>
        <taxon>Zoopagales</taxon>
        <taxon>Piptocephalidaceae</taxon>
        <taxon>Piptocephalis</taxon>
    </lineage>
</organism>
<name>A0A4P9Y4L5_9FUNG</name>
<dbReference type="Proteomes" id="UP000267251">
    <property type="component" value="Unassembled WGS sequence"/>
</dbReference>
<sequence length="505" mass="58073">MVGTWRVGSPFLPRLFGLFPKDTAQPHRAFRAAVHSWQREPARISDPSTSSTHPARPQISSTARDTNRKGRSAPKRLDETKGAFQHSMSLLGVDRVIRKEREKKLPMLVGEINALLRSYLSTDPSDLACSMTQKDMEFLTRRATSSPPSQGTLEAFHLLLRAHQKGKYPIPGQLIRSWVYHRLLNSKEPWVSTQVSALRQDEVAKDQVKMWRFVYDARREIDTEGCNPGSLVQMMEYMAYRSNFKALFLLLHSLTRTNWTEDANSRLATFLTGVRSEAMVVRWIQRTVALWEANLAPLSLSEDNRAAFKDLLNQEPNPLEQSFKWWDNLIREGKSIHPFEGRALARRFRQEGMIKKSTSILESSTYVPPSTTFLTEQRWTRDLEKAIQDRSLEQVEDLIQQAMSKDIFLYEHAFCALLRHLPSSSFDYIDHLLLYSRAPVKGVAIWDVRAHEYGLRGDGEGLRRVLRASLDGTFTPDARIYTTLIQAFSRLGMLAEIRHQMHFLD</sequence>
<protein>
    <submittedName>
        <fullName evidence="2">Uncharacterized protein</fullName>
    </submittedName>
</protein>
<dbReference type="AlphaFoldDB" id="A0A4P9Y4L5"/>